<dbReference type="Gene3D" id="3.10.20.30">
    <property type="match status" value="1"/>
</dbReference>
<dbReference type="GO" id="GO:0003924">
    <property type="term" value="F:GTPase activity"/>
    <property type="evidence" value="ECO:0007669"/>
    <property type="project" value="InterPro"/>
</dbReference>
<organism evidence="2">
    <name type="scientific">marine sediment metagenome</name>
    <dbReference type="NCBI Taxonomy" id="412755"/>
    <lineage>
        <taxon>unclassified sequences</taxon>
        <taxon>metagenomes</taxon>
        <taxon>ecological metagenomes</taxon>
    </lineage>
</organism>
<reference evidence="2" key="1">
    <citation type="journal article" date="2014" name="Front. Microbiol.">
        <title>High frequency of phylogenetically diverse reductive dehalogenase-homologous genes in deep subseafloor sedimentary metagenomes.</title>
        <authorList>
            <person name="Kawai M."/>
            <person name="Futagami T."/>
            <person name="Toyoda A."/>
            <person name="Takaki Y."/>
            <person name="Nishi S."/>
            <person name="Hori S."/>
            <person name="Arai W."/>
            <person name="Tsubouchi T."/>
            <person name="Morono Y."/>
            <person name="Uchiyama I."/>
            <person name="Ito T."/>
            <person name="Fujiyama A."/>
            <person name="Inagaki F."/>
            <person name="Takami H."/>
        </authorList>
    </citation>
    <scope>NUCLEOTIDE SEQUENCE</scope>
    <source>
        <strain evidence="2">Expedition CK06-06</strain>
    </source>
</reference>
<protein>
    <recommendedName>
        <fullName evidence="1">TGS domain-containing protein</fullName>
    </recommendedName>
</protein>
<sequence length="127" mass="14719">ANKGDLLGSKKNFKKLTKVYAENFQIIPFSTVKKIGFLSLESEIYKQLEVMRVYTKEPGKDPSPKPIILPVGAVVEELAKKLRNIFLSSFKYARIMRPHPKIPKKFTRKQVGLNYELQDRDIVQFYT</sequence>
<feature type="domain" description="TGS" evidence="1">
    <location>
        <begin position="51"/>
        <end position="127"/>
    </location>
</feature>
<dbReference type="InterPro" id="IPR012676">
    <property type="entry name" value="TGS-like"/>
</dbReference>
<dbReference type="InterPro" id="IPR012675">
    <property type="entry name" value="Beta-grasp_dom_sf"/>
</dbReference>
<dbReference type="AlphaFoldDB" id="X1EJ95"/>
<gene>
    <name evidence="2" type="ORF">S03H2_17722</name>
</gene>
<name>X1EJ95_9ZZZZ</name>
<dbReference type="InterPro" id="IPR045001">
    <property type="entry name" value="DRG"/>
</dbReference>
<accession>X1EJ95</accession>
<evidence type="ECO:0000259" key="1">
    <source>
        <dbReference type="Pfam" id="PF02824"/>
    </source>
</evidence>
<evidence type="ECO:0000313" key="2">
    <source>
        <dbReference type="EMBL" id="GAH33396.1"/>
    </source>
</evidence>
<dbReference type="Pfam" id="PF02824">
    <property type="entry name" value="TGS"/>
    <property type="match status" value="1"/>
</dbReference>
<feature type="non-terminal residue" evidence="2">
    <location>
        <position position="1"/>
    </location>
</feature>
<comment type="caution">
    <text evidence="2">The sequence shown here is derived from an EMBL/GenBank/DDBJ whole genome shotgun (WGS) entry which is preliminary data.</text>
</comment>
<dbReference type="EMBL" id="BARU01009159">
    <property type="protein sequence ID" value="GAH33396.1"/>
    <property type="molecule type" value="Genomic_DNA"/>
</dbReference>
<dbReference type="GO" id="GO:0005525">
    <property type="term" value="F:GTP binding"/>
    <property type="evidence" value="ECO:0007669"/>
    <property type="project" value="InterPro"/>
</dbReference>
<proteinExistence type="predicted"/>
<dbReference type="SUPFAM" id="SSF81271">
    <property type="entry name" value="TGS-like"/>
    <property type="match status" value="1"/>
</dbReference>
<dbReference type="PANTHER" id="PTHR43127">
    <property type="entry name" value="DEVELOPMENTALLY-REGULATED GTP-BINDING PROTEIN 2"/>
    <property type="match status" value="1"/>
</dbReference>
<dbReference type="InterPro" id="IPR004095">
    <property type="entry name" value="TGS"/>
</dbReference>